<keyword evidence="2" id="KW-1185">Reference proteome</keyword>
<dbReference type="AlphaFoldDB" id="A0AAN9LQX8"/>
<gene>
    <name evidence="1" type="ORF">VNO77_19093</name>
</gene>
<comment type="caution">
    <text evidence="1">The sequence shown here is derived from an EMBL/GenBank/DDBJ whole genome shotgun (WGS) entry which is preliminary data.</text>
</comment>
<organism evidence="1 2">
    <name type="scientific">Canavalia gladiata</name>
    <name type="common">Sword bean</name>
    <name type="synonym">Dolichos gladiatus</name>
    <dbReference type="NCBI Taxonomy" id="3824"/>
    <lineage>
        <taxon>Eukaryota</taxon>
        <taxon>Viridiplantae</taxon>
        <taxon>Streptophyta</taxon>
        <taxon>Embryophyta</taxon>
        <taxon>Tracheophyta</taxon>
        <taxon>Spermatophyta</taxon>
        <taxon>Magnoliopsida</taxon>
        <taxon>eudicotyledons</taxon>
        <taxon>Gunneridae</taxon>
        <taxon>Pentapetalae</taxon>
        <taxon>rosids</taxon>
        <taxon>fabids</taxon>
        <taxon>Fabales</taxon>
        <taxon>Fabaceae</taxon>
        <taxon>Papilionoideae</taxon>
        <taxon>50 kb inversion clade</taxon>
        <taxon>NPAAA clade</taxon>
        <taxon>indigoferoid/millettioid clade</taxon>
        <taxon>Phaseoleae</taxon>
        <taxon>Canavalia</taxon>
    </lineage>
</organism>
<evidence type="ECO:0000313" key="1">
    <source>
        <dbReference type="EMBL" id="KAK7338482.1"/>
    </source>
</evidence>
<reference evidence="1 2" key="1">
    <citation type="submission" date="2024-01" db="EMBL/GenBank/DDBJ databases">
        <title>The genomes of 5 underutilized Papilionoideae crops provide insights into root nodulation and disease resistanc.</title>
        <authorList>
            <person name="Jiang F."/>
        </authorList>
    </citation>
    <scope>NUCLEOTIDE SEQUENCE [LARGE SCALE GENOMIC DNA]</scope>
    <source>
        <strain evidence="1">LVBAO_FW01</strain>
        <tissue evidence="1">Leaves</tissue>
    </source>
</reference>
<proteinExistence type="predicted"/>
<sequence>MCCGLATELAFQFKLDGPMRIPKLGSNKFTTAAASLGLAITDATLGRISLCACGKSLGEGILTKKKIPDLLDDWGLCSIH</sequence>
<dbReference type="EMBL" id="JAYMYQ010000004">
    <property type="protein sequence ID" value="KAK7338482.1"/>
    <property type="molecule type" value="Genomic_DNA"/>
</dbReference>
<protein>
    <submittedName>
        <fullName evidence="1">Uncharacterized protein</fullName>
    </submittedName>
</protein>
<evidence type="ECO:0000313" key="2">
    <source>
        <dbReference type="Proteomes" id="UP001367508"/>
    </source>
</evidence>
<accession>A0AAN9LQX8</accession>
<dbReference type="Proteomes" id="UP001367508">
    <property type="component" value="Unassembled WGS sequence"/>
</dbReference>
<name>A0AAN9LQX8_CANGL</name>